<sequence>MVNSYQAAAVKELKKAKELARLHEQETLIAQQKQKARAHDARMKEIAAKEARIASGEKTPLAAKETASPAVTEAKKSEPAKKVSRKKPGKKQTKKMTEKR</sequence>
<proteinExistence type="predicted"/>
<evidence type="ECO:0000313" key="3">
    <source>
        <dbReference type="Proteomes" id="UP000263517"/>
    </source>
</evidence>
<dbReference type="EMBL" id="DNAN01000487">
    <property type="protein sequence ID" value="HAW76760.1"/>
    <property type="molecule type" value="Genomic_DNA"/>
</dbReference>
<evidence type="ECO:0000256" key="1">
    <source>
        <dbReference type="SAM" id="MobiDB-lite"/>
    </source>
</evidence>
<dbReference type="AlphaFoldDB" id="A0A350P643"/>
<evidence type="ECO:0000313" key="2">
    <source>
        <dbReference type="EMBL" id="HAW76760.1"/>
    </source>
</evidence>
<protein>
    <submittedName>
        <fullName evidence="2">Uncharacterized protein</fullName>
    </submittedName>
</protein>
<organism evidence="2 3">
    <name type="scientific">Alteromonas australica</name>
    <dbReference type="NCBI Taxonomy" id="589873"/>
    <lineage>
        <taxon>Bacteria</taxon>
        <taxon>Pseudomonadati</taxon>
        <taxon>Pseudomonadota</taxon>
        <taxon>Gammaproteobacteria</taxon>
        <taxon>Alteromonadales</taxon>
        <taxon>Alteromonadaceae</taxon>
        <taxon>Alteromonas/Salinimonas group</taxon>
        <taxon>Alteromonas</taxon>
    </lineage>
</organism>
<feature type="compositionally biased region" description="Basic residues" evidence="1">
    <location>
        <begin position="82"/>
        <end position="94"/>
    </location>
</feature>
<feature type="region of interest" description="Disordered" evidence="1">
    <location>
        <begin position="51"/>
        <end position="100"/>
    </location>
</feature>
<name>A0A350P643_9ALTE</name>
<reference evidence="2 3" key="1">
    <citation type="journal article" date="2018" name="Nat. Biotechnol.">
        <title>A standardized bacterial taxonomy based on genome phylogeny substantially revises the tree of life.</title>
        <authorList>
            <person name="Parks D.H."/>
            <person name="Chuvochina M."/>
            <person name="Waite D.W."/>
            <person name="Rinke C."/>
            <person name="Skarshewski A."/>
            <person name="Chaumeil P.A."/>
            <person name="Hugenholtz P."/>
        </authorList>
    </citation>
    <scope>NUCLEOTIDE SEQUENCE [LARGE SCALE GENOMIC DNA]</scope>
    <source>
        <strain evidence="2">UBA11978</strain>
    </source>
</reference>
<comment type="caution">
    <text evidence="2">The sequence shown here is derived from an EMBL/GenBank/DDBJ whole genome shotgun (WGS) entry which is preliminary data.</text>
</comment>
<gene>
    <name evidence="2" type="ORF">DCW74_13615</name>
</gene>
<dbReference type="Proteomes" id="UP000263517">
    <property type="component" value="Unassembled WGS sequence"/>
</dbReference>
<accession>A0A350P643</accession>